<evidence type="ECO:0000259" key="2">
    <source>
        <dbReference type="Pfam" id="PF12773"/>
    </source>
</evidence>
<keyword evidence="1" id="KW-0812">Transmembrane</keyword>
<protein>
    <submittedName>
        <fullName evidence="4">Double zinc ribbon</fullName>
    </submittedName>
</protein>
<evidence type="ECO:0000313" key="4">
    <source>
        <dbReference type="EMBL" id="SIS05452.1"/>
    </source>
</evidence>
<accession>A0A1N7FYP5</accession>
<evidence type="ECO:0000313" key="5">
    <source>
        <dbReference type="Proteomes" id="UP000185936"/>
    </source>
</evidence>
<dbReference type="STRING" id="308853.SAMN05421752_10912"/>
<dbReference type="OrthoDB" id="53394at2157"/>
<gene>
    <name evidence="4" type="ORF">SAMN05421752_10912</name>
</gene>
<feature type="domain" description="DUF8108" evidence="3">
    <location>
        <begin position="3"/>
        <end position="74"/>
    </location>
</feature>
<keyword evidence="1" id="KW-1133">Transmembrane helix</keyword>
<dbReference type="Pfam" id="PF12773">
    <property type="entry name" value="DZR"/>
    <property type="match status" value="1"/>
</dbReference>
<dbReference type="Proteomes" id="UP000185936">
    <property type="component" value="Unassembled WGS sequence"/>
</dbReference>
<dbReference type="InterPro" id="IPR025874">
    <property type="entry name" value="DZR"/>
</dbReference>
<dbReference type="InterPro" id="IPR058962">
    <property type="entry name" value="DUF8108_N"/>
</dbReference>
<sequence length="151" mass="16510">MRSKRLQREIDDLVAQGWRIEDEDRDRVVMVDREFGSLASHVVVALLTFWWTAGLGNVIWGVYNYVSNSRRRMLWEETAGCPDCGVAVSADATYCPDCGASLEDHPRAGSAADGGVLCPACEAVVSEGSRYCRACGVKLSDGSTSERSENE</sequence>
<evidence type="ECO:0000256" key="1">
    <source>
        <dbReference type="SAM" id="Phobius"/>
    </source>
</evidence>
<feature type="domain" description="DZANK-type" evidence="2">
    <location>
        <begin position="81"/>
        <end position="136"/>
    </location>
</feature>
<keyword evidence="5" id="KW-1185">Reference proteome</keyword>
<feature type="transmembrane region" description="Helical" evidence="1">
    <location>
        <begin position="38"/>
        <end position="63"/>
    </location>
</feature>
<dbReference type="RefSeq" id="WP_076609586.1">
    <property type="nucleotide sequence ID" value="NZ_FTNR01000009.1"/>
</dbReference>
<dbReference type="Pfam" id="PF26438">
    <property type="entry name" value="DUF8108_N"/>
    <property type="match status" value="1"/>
</dbReference>
<keyword evidence="1" id="KW-0472">Membrane</keyword>
<dbReference type="EMBL" id="FTNR01000009">
    <property type="protein sequence ID" value="SIS05452.1"/>
    <property type="molecule type" value="Genomic_DNA"/>
</dbReference>
<name>A0A1N7FYP5_9EURY</name>
<evidence type="ECO:0000259" key="3">
    <source>
        <dbReference type="Pfam" id="PF26438"/>
    </source>
</evidence>
<proteinExistence type="predicted"/>
<organism evidence="4 5">
    <name type="scientific">Natronorubrum thiooxidans</name>
    <dbReference type="NCBI Taxonomy" id="308853"/>
    <lineage>
        <taxon>Archaea</taxon>
        <taxon>Methanobacteriati</taxon>
        <taxon>Methanobacteriota</taxon>
        <taxon>Stenosarchaea group</taxon>
        <taxon>Halobacteria</taxon>
        <taxon>Halobacteriales</taxon>
        <taxon>Natrialbaceae</taxon>
        <taxon>Natronorubrum</taxon>
    </lineage>
</organism>
<reference evidence="5" key="1">
    <citation type="submission" date="2017-01" db="EMBL/GenBank/DDBJ databases">
        <authorList>
            <person name="Varghese N."/>
            <person name="Submissions S."/>
        </authorList>
    </citation>
    <scope>NUCLEOTIDE SEQUENCE [LARGE SCALE GENOMIC DNA]</scope>
    <source>
        <strain evidence="5">type strain: HArc-</strain>
    </source>
</reference>
<dbReference type="AlphaFoldDB" id="A0A1N7FYP5"/>